<reference evidence="2 4" key="1">
    <citation type="submission" date="2014-03" db="EMBL/GenBank/DDBJ databases">
        <title>Complete genome sequence of the Radio-Resistant Rubrobacter radiotolerans RSPS-4.</title>
        <authorList>
            <person name="Egas C.C."/>
            <person name="Barroso C.C."/>
            <person name="Froufe H.J.C."/>
            <person name="Pacheco J.J."/>
            <person name="Albuquerque L.L."/>
            <person name="da Costa M.M.S."/>
        </authorList>
    </citation>
    <scope>NUCLEOTIDE SEQUENCE [LARGE SCALE GENOMIC DNA]</scope>
    <source>
        <strain evidence="2 4">RSPS-4</strain>
    </source>
</reference>
<feature type="transmembrane region" description="Helical" evidence="1">
    <location>
        <begin position="58"/>
        <end position="79"/>
    </location>
</feature>
<dbReference type="PATRIC" id="fig|42256.3.peg.13"/>
<gene>
    <name evidence="2" type="ORF">RradSPS_0012</name>
    <name evidence="3" type="ORF">SIL72_01565</name>
</gene>
<evidence type="ECO:0000313" key="2">
    <source>
        <dbReference type="EMBL" id="AHY45295.1"/>
    </source>
</evidence>
<dbReference type="Proteomes" id="UP001281130">
    <property type="component" value="Unassembled WGS sequence"/>
</dbReference>
<keyword evidence="1" id="KW-0472">Membrane</keyword>
<keyword evidence="1" id="KW-0812">Transmembrane</keyword>
<sequence>MSSVVAAWKRLPWWVEPMTIVGVLTIFGLYSFVVILLYEGRYEEYVSPFFSFTAVMDLPGWVPGFITAPMLLLWIPLGFRATCYYYRKAYYRSFFWDPPACGAGAQEKEPRKPENYRGERALFVLNNVHRYFFYASIIVVAWLWYEAFRTFFPPEGGFQIAVGSIIWLVNIVLVSAYTFSCHSFRHLIGGNMNCYSCAKGGSARRKLYNGVSRLNAKHPQWAWYSLFSLLATDIYFRLIMSGVITDFKIIGG</sequence>
<dbReference type="eggNOG" id="ENOG502Z8CG">
    <property type="taxonomic scope" value="Bacteria"/>
</dbReference>
<evidence type="ECO:0000313" key="4">
    <source>
        <dbReference type="Proteomes" id="UP000025229"/>
    </source>
</evidence>
<feature type="transmembrane region" description="Helical" evidence="1">
    <location>
        <begin position="157"/>
        <end position="179"/>
    </location>
</feature>
<reference evidence="3" key="2">
    <citation type="submission" date="2023-11" db="EMBL/GenBank/DDBJ databases">
        <title>MicrobeMod: A computational toolkit for identifying prokaryotic methylation and restriction-modification with nanopore sequencing.</title>
        <authorList>
            <person name="Crits-Christoph A."/>
            <person name="Kang S.C."/>
            <person name="Lee H."/>
            <person name="Ostrov N."/>
        </authorList>
    </citation>
    <scope>NUCLEOTIDE SEQUENCE</scope>
    <source>
        <strain evidence="3">ATCC 51242</strain>
    </source>
</reference>
<protein>
    <recommendedName>
        <fullName evidence="5">Succinate dehydrogenase</fullName>
    </recommendedName>
</protein>
<name>A0A023WZV1_RUBRA</name>
<keyword evidence="4" id="KW-1185">Reference proteome</keyword>
<dbReference type="KEGG" id="rrd:RradSPS_0012"/>
<dbReference type="HOGENOM" id="CLU_1000864_0_0_11"/>
<accession>A0A023WZV1</accession>
<evidence type="ECO:0000256" key="1">
    <source>
        <dbReference type="SAM" id="Phobius"/>
    </source>
</evidence>
<keyword evidence="1" id="KW-1133">Transmembrane helix</keyword>
<evidence type="ECO:0008006" key="5">
    <source>
        <dbReference type="Google" id="ProtNLM"/>
    </source>
</evidence>
<dbReference type="RefSeq" id="WP_038679855.1">
    <property type="nucleotide sequence ID" value="NZ_CP007514.1"/>
</dbReference>
<organism evidence="2 4">
    <name type="scientific">Rubrobacter radiotolerans</name>
    <name type="common">Arthrobacter radiotolerans</name>
    <dbReference type="NCBI Taxonomy" id="42256"/>
    <lineage>
        <taxon>Bacteria</taxon>
        <taxon>Bacillati</taxon>
        <taxon>Actinomycetota</taxon>
        <taxon>Rubrobacteria</taxon>
        <taxon>Rubrobacterales</taxon>
        <taxon>Rubrobacteraceae</taxon>
        <taxon>Rubrobacter</taxon>
    </lineage>
</organism>
<feature type="transmembrane region" description="Helical" evidence="1">
    <location>
        <begin position="20"/>
        <end position="38"/>
    </location>
</feature>
<dbReference type="EMBL" id="JAWXXX010000001">
    <property type="protein sequence ID" value="MDX5892707.1"/>
    <property type="molecule type" value="Genomic_DNA"/>
</dbReference>
<dbReference type="AlphaFoldDB" id="A0A023WZV1"/>
<dbReference type="EMBL" id="CP007514">
    <property type="protein sequence ID" value="AHY45295.1"/>
    <property type="molecule type" value="Genomic_DNA"/>
</dbReference>
<dbReference type="Proteomes" id="UP000025229">
    <property type="component" value="Chromosome"/>
</dbReference>
<dbReference type="STRING" id="42256.RradSPS_0012"/>
<feature type="transmembrane region" description="Helical" evidence="1">
    <location>
        <begin position="121"/>
        <end position="145"/>
    </location>
</feature>
<evidence type="ECO:0000313" key="3">
    <source>
        <dbReference type="EMBL" id="MDX5892707.1"/>
    </source>
</evidence>
<proteinExistence type="predicted"/>
<feature type="transmembrane region" description="Helical" evidence="1">
    <location>
        <begin position="221"/>
        <end position="244"/>
    </location>
</feature>